<keyword evidence="1" id="KW-0732">Signal</keyword>
<organism evidence="2">
    <name type="scientific">Hellea balneolensis</name>
    <dbReference type="NCBI Taxonomy" id="287478"/>
    <lineage>
        <taxon>Bacteria</taxon>
        <taxon>Pseudomonadati</taxon>
        <taxon>Pseudomonadota</taxon>
        <taxon>Alphaproteobacteria</taxon>
        <taxon>Maricaulales</taxon>
        <taxon>Robiginitomaculaceae</taxon>
        <taxon>Hellea</taxon>
    </lineage>
</organism>
<protein>
    <submittedName>
        <fullName evidence="2">DUF1036 domain-containing protein</fullName>
    </submittedName>
</protein>
<evidence type="ECO:0000256" key="1">
    <source>
        <dbReference type="SAM" id="SignalP"/>
    </source>
</evidence>
<accession>A0A7C3C502</accession>
<feature type="signal peptide" evidence="1">
    <location>
        <begin position="1"/>
        <end position="28"/>
    </location>
</feature>
<dbReference type="AlphaFoldDB" id="A0A7C3C502"/>
<gene>
    <name evidence="2" type="ORF">ENJ46_01170</name>
</gene>
<dbReference type="EMBL" id="DRMN01000081">
    <property type="protein sequence ID" value="HFB54508.1"/>
    <property type="molecule type" value="Genomic_DNA"/>
</dbReference>
<dbReference type="InterPro" id="IPR009380">
    <property type="entry name" value="DUF1036"/>
</dbReference>
<name>A0A7C3C502_9PROT</name>
<sequence>MKHIVPFVWRSCMVACLVSCLTPLYAMAQSEDGTDQETPTAPPQWEACNETSFVLDIAHVTVPQDAETTALVSRGWLELIPGQCQIIDARKGTPRFIYARSAYFHQGGQRQWAGTHDYCIHTAHLDEDRNYVHKIDGTCSGKGLEVAKFIRVIPTEQRTAFTEPSEYGKKKAKTAGIQRLLRDNGQAIERIDGISGRRTTQTLTKFLKSRDVETANDTAVIYDTLITGAKETIENTGVRLCNQGTARIWTALGYKEGSGWTSKGWWPVDPNQCVHPFTSSLVGQEMYYYARMENKNGPDKILKSFVGAVKELCVGEAVFAAHEHQYCEGQGYITARFIAVPEGKAGVRLAIQDKDFVGAAISGLRQ</sequence>
<feature type="chain" id="PRO_5027723736" evidence="1">
    <location>
        <begin position="29"/>
        <end position="366"/>
    </location>
</feature>
<comment type="caution">
    <text evidence="2">The sequence shown here is derived from an EMBL/GenBank/DDBJ whole genome shotgun (WGS) entry which is preliminary data.</text>
</comment>
<dbReference type="Proteomes" id="UP000886042">
    <property type="component" value="Unassembled WGS sequence"/>
</dbReference>
<evidence type="ECO:0000313" key="2">
    <source>
        <dbReference type="EMBL" id="HFB54508.1"/>
    </source>
</evidence>
<reference evidence="2" key="1">
    <citation type="journal article" date="2020" name="mSystems">
        <title>Genome- and Community-Level Interaction Insights into Carbon Utilization and Element Cycling Functions of Hydrothermarchaeota in Hydrothermal Sediment.</title>
        <authorList>
            <person name="Zhou Z."/>
            <person name="Liu Y."/>
            <person name="Xu W."/>
            <person name="Pan J."/>
            <person name="Luo Z.H."/>
            <person name="Li M."/>
        </authorList>
    </citation>
    <scope>NUCLEOTIDE SEQUENCE [LARGE SCALE GENOMIC DNA]</scope>
    <source>
        <strain evidence="2">HyVt-489</strain>
    </source>
</reference>
<proteinExistence type="predicted"/>
<dbReference type="Pfam" id="PF06282">
    <property type="entry name" value="DUF1036"/>
    <property type="match status" value="2"/>
</dbReference>